<dbReference type="PROSITE" id="PS00108">
    <property type="entry name" value="PROTEIN_KINASE_ST"/>
    <property type="match status" value="1"/>
</dbReference>
<protein>
    <recommendedName>
        <fullName evidence="1">non-specific serine/threonine protein kinase</fullName>
        <ecNumber evidence="1">2.7.11.1</ecNumber>
    </recommendedName>
</protein>
<evidence type="ECO:0000256" key="8">
    <source>
        <dbReference type="ARBA" id="ARBA00048679"/>
    </source>
</evidence>
<name>A0A7S2TS10_9EUKA</name>
<evidence type="ECO:0000256" key="3">
    <source>
        <dbReference type="ARBA" id="ARBA00022679"/>
    </source>
</evidence>
<dbReference type="InterPro" id="IPR017441">
    <property type="entry name" value="Protein_kinase_ATP_BS"/>
</dbReference>
<dbReference type="PROSITE" id="PS50011">
    <property type="entry name" value="PROTEIN_KINASE_DOM"/>
    <property type="match status" value="1"/>
</dbReference>
<reference evidence="14" key="1">
    <citation type="submission" date="2021-01" db="EMBL/GenBank/DDBJ databases">
        <authorList>
            <person name="Corre E."/>
            <person name="Pelletier E."/>
            <person name="Niang G."/>
            <person name="Scheremetjew M."/>
            <person name="Finn R."/>
            <person name="Kale V."/>
            <person name="Holt S."/>
            <person name="Cochrane G."/>
            <person name="Meng A."/>
            <person name="Brown T."/>
            <person name="Cohen L."/>
        </authorList>
    </citation>
    <scope>NUCLEOTIDE SEQUENCE</scope>
    <source>
        <strain evidence="14">CCMP622</strain>
    </source>
</reference>
<dbReference type="GO" id="GO:0004674">
    <property type="term" value="F:protein serine/threonine kinase activity"/>
    <property type="evidence" value="ECO:0007669"/>
    <property type="project" value="UniProtKB-KW"/>
</dbReference>
<dbReference type="InterPro" id="IPR008271">
    <property type="entry name" value="Ser/Thr_kinase_AS"/>
</dbReference>
<dbReference type="EC" id="2.7.11.1" evidence="1"/>
<feature type="domain" description="Protein kinase" evidence="13">
    <location>
        <begin position="95"/>
        <end position="356"/>
    </location>
</feature>
<dbReference type="PROSITE" id="PS00107">
    <property type="entry name" value="PROTEIN_KINASE_ATP"/>
    <property type="match status" value="1"/>
</dbReference>
<feature type="binding site" evidence="9">
    <location>
        <position position="123"/>
    </location>
    <ligand>
        <name>ATP</name>
        <dbReference type="ChEBI" id="CHEBI:30616"/>
    </ligand>
</feature>
<evidence type="ECO:0000256" key="4">
    <source>
        <dbReference type="ARBA" id="ARBA00022741"/>
    </source>
</evidence>
<feature type="compositionally biased region" description="Basic residues" evidence="11">
    <location>
        <begin position="421"/>
        <end position="441"/>
    </location>
</feature>
<evidence type="ECO:0000256" key="1">
    <source>
        <dbReference type="ARBA" id="ARBA00012513"/>
    </source>
</evidence>
<comment type="similarity">
    <text evidence="10">Belongs to the protein kinase superfamily.</text>
</comment>
<evidence type="ECO:0000256" key="10">
    <source>
        <dbReference type="RuleBase" id="RU000304"/>
    </source>
</evidence>
<dbReference type="PANTHER" id="PTHR44899:SF3">
    <property type="entry name" value="SERINE_THREONINE-PROTEIN KINASE NEK1"/>
    <property type="match status" value="1"/>
</dbReference>
<sequence length="441" mass="48367">MSWLTTPFSASSASILLGLATLLAAAGVLLRRRRLKPSSSTGSEAAIQGSRVHPQGLAQPPPRSPPPHSPPPVMSGGARQPEAGGGQEAGRINGYQVIKKLGQGGFGAAFMVHDRHGEKCVLKTVNAQSIKAANEALVEVKQLCVLDHPNIVRYKDFFLHMKGVCIVMEFCEGGDLCDVLQSGRKISEDSLLKWTGEMCRAMSYIHDRNIIHRDLKPDNIFISGGSIRIADFGLSRVMPKLKGEEWWTIVAPPKYTMSICGTDLYMAPEVLNEEPYGKEADVWSLGVVILELGMGSLLDDTPSGKTRAAHLEELISNKVRRDLICLNPLRSLIRNMLNGDPAERPSMARVIKNPLISTFGRKARKGPLKKSATDISHIGRSHSRSRRPLRRAAGLEAALEQKKRFQPPTAIATMEPTQRKPSVRKRKKSSGSGRRSSKRKK</sequence>
<evidence type="ECO:0000256" key="6">
    <source>
        <dbReference type="ARBA" id="ARBA00022840"/>
    </source>
</evidence>
<comment type="catalytic activity">
    <reaction evidence="7">
        <text>L-threonyl-[protein] + ATP = O-phospho-L-threonyl-[protein] + ADP + H(+)</text>
        <dbReference type="Rhea" id="RHEA:46608"/>
        <dbReference type="Rhea" id="RHEA-COMP:11060"/>
        <dbReference type="Rhea" id="RHEA-COMP:11605"/>
        <dbReference type="ChEBI" id="CHEBI:15378"/>
        <dbReference type="ChEBI" id="CHEBI:30013"/>
        <dbReference type="ChEBI" id="CHEBI:30616"/>
        <dbReference type="ChEBI" id="CHEBI:61977"/>
        <dbReference type="ChEBI" id="CHEBI:456216"/>
        <dbReference type="EC" id="2.7.11.1"/>
    </reaction>
</comment>
<feature type="compositionally biased region" description="Pro residues" evidence="11">
    <location>
        <begin position="59"/>
        <end position="73"/>
    </location>
</feature>
<comment type="catalytic activity">
    <reaction evidence="8">
        <text>L-seryl-[protein] + ATP = O-phospho-L-seryl-[protein] + ADP + H(+)</text>
        <dbReference type="Rhea" id="RHEA:17989"/>
        <dbReference type="Rhea" id="RHEA-COMP:9863"/>
        <dbReference type="Rhea" id="RHEA-COMP:11604"/>
        <dbReference type="ChEBI" id="CHEBI:15378"/>
        <dbReference type="ChEBI" id="CHEBI:29999"/>
        <dbReference type="ChEBI" id="CHEBI:30616"/>
        <dbReference type="ChEBI" id="CHEBI:83421"/>
        <dbReference type="ChEBI" id="CHEBI:456216"/>
        <dbReference type="EC" id="2.7.11.1"/>
    </reaction>
</comment>
<keyword evidence="12" id="KW-0812">Transmembrane</keyword>
<keyword evidence="2 10" id="KW-0723">Serine/threonine-protein kinase</keyword>
<dbReference type="InterPro" id="IPR051131">
    <property type="entry name" value="NEK_Ser/Thr_kinase_NIMA"/>
</dbReference>
<dbReference type="SMART" id="SM00220">
    <property type="entry name" value="S_TKc"/>
    <property type="match status" value="1"/>
</dbReference>
<evidence type="ECO:0000256" key="12">
    <source>
        <dbReference type="SAM" id="Phobius"/>
    </source>
</evidence>
<dbReference type="Pfam" id="PF00069">
    <property type="entry name" value="Pkinase"/>
    <property type="match status" value="1"/>
</dbReference>
<dbReference type="InterPro" id="IPR000719">
    <property type="entry name" value="Prot_kinase_dom"/>
</dbReference>
<evidence type="ECO:0000256" key="2">
    <source>
        <dbReference type="ARBA" id="ARBA00022527"/>
    </source>
</evidence>
<gene>
    <name evidence="14" type="ORF">LSP00402_LOCUS11977</name>
</gene>
<keyword evidence="12" id="KW-0472">Membrane</keyword>
<dbReference type="EMBL" id="HBHP01019268">
    <property type="protein sequence ID" value="CAD9767964.1"/>
    <property type="molecule type" value="Transcribed_RNA"/>
</dbReference>
<feature type="region of interest" description="Disordered" evidence="11">
    <location>
        <begin position="35"/>
        <end position="89"/>
    </location>
</feature>
<dbReference type="PANTHER" id="PTHR44899">
    <property type="entry name" value="CAMK FAMILY PROTEIN KINASE"/>
    <property type="match status" value="1"/>
</dbReference>
<evidence type="ECO:0000256" key="9">
    <source>
        <dbReference type="PROSITE-ProRule" id="PRU10141"/>
    </source>
</evidence>
<organism evidence="14">
    <name type="scientific">Lotharella oceanica</name>
    <dbReference type="NCBI Taxonomy" id="641309"/>
    <lineage>
        <taxon>Eukaryota</taxon>
        <taxon>Sar</taxon>
        <taxon>Rhizaria</taxon>
        <taxon>Cercozoa</taxon>
        <taxon>Chlorarachniophyceae</taxon>
        <taxon>Lotharella</taxon>
    </lineage>
</organism>
<keyword evidence="3" id="KW-0808">Transferase</keyword>
<dbReference type="Gene3D" id="1.10.510.10">
    <property type="entry name" value="Transferase(Phosphotransferase) domain 1"/>
    <property type="match status" value="1"/>
</dbReference>
<evidence type="ECO:0000256" key="11">
    <source>
        <dbReference type="SAM" id="MobiDB-lite"/>
    </source>
</evidence>
<feature type="compositionally biased region" description="Basic residues" evidence="11">
    <location>
        <begin position="379"/>
        <end position="390"/>
    </location>
</feature>
<evidence type="ECO:0000259" key="13">
    <source>
        <dbReference type="PROSITE" id="PS50011"/>
    </source>
</evidence>
<evidence type="ECO:0000256" key="7">
    <source>
        <dbReference type="ARBA" id="ARBA00047899"/>
    </source>
</evidence>
<dbReference type="AlphaFoldDB" id="A0A7S2TS10"/>
<feature type="region of interest" description="Disordered" evidence="11">
    <location>
        <begin position="363"/>
        <end position="441"/>
    </location>
</feature>
<evidence type="ECO:0000256" key="5">
    <source>
        <dbReference type="ARBA" id="ARBA00022777"/>
    </source>
</evidence>
<evidence type="ECO:0000313" key="14">
    <source>
        <dbReference type="EMBL" id="CAD9767964.1"/>
    </source>
</evidence>
<dbReference type="GO" id="GO:0005524">
    <property type="term" value="F:ATP binding"/>
    <property type="evidence" value="ECO:0007669"/>
    <property type="project" value="UniProtKB-UniRule"/>
</dbReference>
<keyword evidence="5" id="KW-0418">Kinase</keyword>
<keyword evidence="6 9" id="KW-0067">ATP-binding</keyword>
<accession>A0A7S2TS10</accession>
<keyword evidence="12" id="KW-1133">Transmembrane helix</keyword>
<dbReference type="InterPro" id="IPR011009">
    <property type="entry name" value="Kinase-like_dom_sf"/>
</dbReference>
<keyword evidence="4 9" id="KW-0547">Nucleotide-binding</keyword>
<feature type="transmembrane region" description="Helical" evidence="12">
    <location>
        <begin position="12"/>
        <end position="30"/>
    </location>
</feature>
<proteinExistence type="inferred from homology"/>
<dbReference type="SUPFAM" id="SSF56112">
    <property type="entry name" value="Protein kinase-like (PK-like)"/>
    <property type="match status" value="1"/>
</dbReference>